<dbReference type="EMBL" id="JBJQOH010000007">
    <property type="protein sequence ID" value="KAL3680540.1"/>
    <property type="molecule type" value="Genomic_DNA"/>
</dbReference>
<dbReference type="Proteomes" id="UP001633002">
    <property type="component" value="Unassembled WGS sequence"/>
</dbReference>
<organism evidence="2 3">
    <name type="scientific">Riccia sorocarpa</name>
    <dbReference type="NCBI Taxonomy" id="122646"/>
    <lineage>
        <taxon>Eukaryota</taxon>
        <taxon>Viridiplantae</taxon>
        <taxon>Streptophyta</taxon>
        <taxon>Embryophyta</taxon>
        <taxon>Marchantiophyta</taxon>
        <taxon>Marchantiopsida</taxon>
        <taxon>Marchantiidae</taxon>
        <taxon>Marchantiales</taxon>
        <taxon>Ricciaceae</taxon>
        <taxon>Riccia</taxon>
    </lineage>
</organism>
<evidence type="ECO:0000313" key="2">
    <source>
        <dbReference type="EMBL" id="KAL3680540.1"/>
    </source>
</evidence>
<reference evidence="2 3" key="1">
    <citation type="submission" date="2024-09" db="EMBL/GenBank/DDBJ databases">
        <title>Chromosome-scale assembly of Riccia sorocarpa.</title>
        <authorList>
            <person name="Paukszto L."/>
        </authorList>
    </citation>
    <scope>NUCLEOTIDE SEQUENCE [LARGE SCALE GENOMIC DNA]</scope>
    <source>
        <strain evidence="2">LP-2024</strain>
        <tissue evidence="2">Aerial parts of the thallus</tissue>
    </source>
</reference>
<evidence type="ECO:0000259" key="1">
    <source>
        <dbReference type="Pfam" id="PF13966"/>
    </source>
</evidence>
<dbReference type="AlphaFoldDB" id="A0ABD3GR14"/>
<comment type="caution">
    <text evidence="2">The sequence shown here is derived from an EMBL/GenBank/DDBJ whole genome shotgun (WGS) entry which is preliminary data.</text>
</comment>
<gene>
    <name evidence="2" type="ORF">R1sor_023496</name>
</gene>
<keyword evidence="3" id="KW-1185">Reference proteome</keyword>
<dbReference type="InterPro" id="IPR026960">
    <property type="entry name" value="RVT-Znf"/>
</dbReference>
<protein>
    <recommendedName>
        <fullName evidence="1">Reverse transcriptase zinc-binding domain-containing protein</fullName>
    </recommendedName>
</protein>
<accession>A0ABD3GR14</accession>
<name>A0ABD3GR14_9MARC</name>
<dbReference type="Pfam" id="PF13966">
    <property type="entry name" value="zf-RVT"/>
    <property type="match status" value="1"/>
</dbReference>
<proteinExistence type="predicted"/>
<sequence length="278" mass="33317">MLLGGRSYDDEEYCSLRFVQTCSEWGLDATFYDRLQRNKKRFKTVEYMMFPARCTTSYRAGGKPRSLEKTEIRKILARMQKARRAVHHVSSWRSAPVLVSNKLADPELWEWRPGEGQSKWTRSVQEWKKLIPMSYDRTPALNRKWNLVWEEETWANMWKRLWESMLFPREKYWLWKIVQQRFFTMAKAHQIGVAEPTCLRCNRSTEDIEHIILRCRKVEFRWLDYTDLISRISSFRPDTTNIPNLMRAILQPTPAAVAWTICFTIHSRCAWKAHKRVC</sequence>
<evidence type="ECO:0000313" key="3">
    <source>
        <dbReference type="Proteomes" id="UP001633002"/>
    </source>
</evidence>
<feature type="domain" description="Reverse transcriptase zinc-binding" evidence="1">
    <location>
        <begin position="143"/>
        <end position="222"/>
    </location>
</feature>